<comment type="function">
    <text evidence="5">Modulates RecA activity.</text>
</comment>
<dbReference type="Pfam" id="PF21982">
    <property type="entry name" value="RecX_HTH1"/>
    <property type="match status" value="1"/>
</dbReference>
<dbReference type="PANTHER" id="PTHR33602">
    <property type="entry name" value="REGULATORY PROTEIN RECX FAMILY PROTEIN"/>
    <property type="match status" value="1"/>
</dbReference>
<dbReference type="InterPro" id="IPR036388">
    <property type="entry name" value="WH-like_DNA-bd_sf"/>
</dbReference>
<organism evidence="9 10">
    <name type="scientific">Fusibacter bizertensis</name>
    <dbReference type="NCBI Taxonomy" id="1488331"/>
    <lineage>
        <taxon>Bacteria</taxon>
        <taxon>Bacillati</taxon>
        <taxon>Bacillota</taxon>
        <taxon>Clostridia</taxon>
        <taxon>Eubacteriales</taxon>
        <taxon>Eubacteriales Family XII. Incertae Sedis</taxon>
        <taxon>Fusibacter</taxon>
    </lineage>
</organism>
<name>A0ABT6NET5_9FIRM</name>
<evidence type="ECO:0000259" key="7">
    <source>
        <dbReference type="Pfam" id="PF21981"/>
    </source>
</evidence>
<dbReference type="Proteomes" id="UP001158045">
    <property type="component" value="Unassembled WGS sequence"/>
</dbReference>
<feature type="domain" description="RecX third three-helical" evidence="7">
    <location>
        <begin position="135"/>
        <end position="160"/>
    </location>
</feature>
<comment type="caution">
    <text evidence="9">The sequence shown here is derived from an EMBL/GenBank/DDBJ whole genome shotgun (WGS) entry which is preliminary data.</text>
</comment>
<evidence type="ECO:0000259" key="6">
    <source>
        <dbReference type="Pfam" id="PF02631"/>
    </source>
</evidence>
<dbReference type="EMBL" id="JARYZI010000008">
    <property type="protein sequence ID" value="MDH8678931.1"/>
    <property type="molecule type" value="Genomic_DNA"/>
</dbReference>
<comment type="similarity">
    <text evidence="2 5">Belongs to the RecX family.</text>
</comment>
<dbReference type="InterPro" id="IPR053926">
    <property type="entry name" value="RecX_HTH_1st"/>
</dbReference>
<evidence type="ECO:0000256" key="2">
    <source>
        <dbReference type="ARBA" id="ARBA00009695"/>
    </source>
</evidence>
<comment type="subcellular location">
    <subcellularLocation>
        <location evidence="1 5">Cytoplasm</location>
    </subcellularLocation>
</comment>
<dbReference type="InterPro" id="IPR053925">
    <property type="entry name" value="RecX_HTH_3rd"/>
</dbReference>
<dbReference type="RefSeq" id="WP_281094824.1">
    <property type="nucleotide sequence ID" value="NZ_JARYZI010000008.1"/>
</dbReference>
<keyword evidence="10" id="KW-1185">Reference proteome</keyword>
<evidence type="ECO:0000313" key="10">
    <source>
        <dbReference type="Proteomes" id="UP001158045"/>
    </source>
</evidence>
<dbReference type="InterPro" id="IPR053924">
    <property type="entry name" value="RecX_HTH_2nd"/>
</dbReference>
<reference evidence="9 10" key="1">
    <citation type="submission" date="2023-04" db="EMBL/GenBank/DDBJ databases">
        <title>Fusibacter bizertensis strain WBS, isolated from littoral bottom sediments of the Arctic seas - biochemical and genomic analysis.</title>
        <authorList>
            <person name="Brioukhanov A.L."/>
        </authorList>
    </citation>
    <scope>NUCLEOTIDE SEQUENCE [LARGE SCALE GENOMIC DNA]</scope>
    <source>
        <strain evidence="9 10">WBS</strain>
    </source>
</reference>
<evidence type="ECO:0000259" key="8">
    <source>
        <dbReference type="Pfam" id="PF21982"/>
    </source>
</evidence>
<feature type="domain" description="RecX second three-helical" evidence="6">
    <location>
        <begin position="54"/>
        <end position="92"/>
    </location>
</feature>
<dbReference type="Gene3D" id="1.10.10.10">
    <property type="entry name" value="Winged helix-like DNA-binding domain superfamily/Winged helix DNA-binding domain"/>
    <property type="match status" value="3"/>
</dbReference>
<dbReference type="Pfam" id="PF21981">
    <property type="entry name" value="RecX_HTH3"/>
    <property type="match status" value="1"/>
</dbReference>
<dbReference type="PANTHER" id="PTHR33602:SF1">
    <property type="entry name" value="REGULATORY PROTEIN RECX FAMILY PROTEIN"/>
    <property type="match status" value="1"/>
</dbReference>
<accession>A0ABT6NET5</accession>
<evidence type="ECO:0000256" key="1">
    <source>
        <dbReference type="ARBA" id="ARBA00004496"/>
    </source>
</evidence>
<sequence>MKTEFEKGMEYALYLLSLQMRTVKGLEDKLIGKAYSTETIERVLNQLKEVKYLDDVNYAYYFIRSRRLRYGDYRIKLELGRKGVSRNDIEDAYDLMDEEEERLESPEEIVSNILEKKIASTNIDWDRIKSEYKYKYKIYQKLASFLASRGFSHDVIKSVLGKRLADEFIDEE</sequence>
<evidence type="ECO:0000256" key="5">
    <source>
        <dbReference type="HAMAP-Rule" id="MF_01114"/>
    </source>
</evidence>
<evidence type="ECO:0000313" key="9">
    <source>
        <dbReference type="EMBL" id="MDH8678931.1"/>
    </source>
</evidence>
<dbReference type="InterPro" id="IPR003783">
    <property type="entry name" value="Regulatory_RecX"/>
</dbReference>
<dbReference type="Pfam" id="PF02631">
    <property type="entry name" value="RecX_HTH2"/>
    <property type="match status" value="1"/>
</dbReference>
<evidence type="ECO:0000256" key="4">
    <source>
        <dbReference type="ARBA" id="ARBA00022490"/>
    </source>
</evidence>
<keyword evidence="4 5" id="KW-0963">Cytoplasm</keyword>
<dbReference type="HAMAP" id="MF_01114">
    <property type="entry name" value="RecX"/>
    <property type="match status" value="1"/>
</dbReference>
<protein>
    <recommendedName>
        <fullName evidence="3 5">Regulatory protein RecX</fullName>
    </recommendedName>
</protein>
<gene>
    <name evidence="5" type="primary">recX</name>
    <name evidence="9" type="ORF">QE109_12265</name>
</gene>
<proteinExistence type="inferred from homology"/>
<feature type="domain" description="RecX first three-helical" evidence="8">
    <location>
        <begin position="10"/>
        <end position="47"/>
    </location>
</feature>
<evidence type="ECO:0000256" key="3">
    <source>
        <dbReference type="ARBA" id="ARBA00018111"/>
    </source>
</evidence>